<dbReference type="InterPro" id="IPR024311">
    <property type="entry name" value="Lipocalin-like"/>
</dbReference>
<dbReference type="Pfam" id="PF12702">
    <property type="entry name" value="Lipocalin_3"/>
    <property type="match status" value="1"/>
</dbReference>
<evidence type="ECO:0000313" key="4">
    <source>
        <dbReference type="Proteomes" id="UP000185003"/>
    </source>
</evidence>
<protein>
    <submittedName>
        <fullName evidence="3">Lipocalin-like</fullName>
    </submittedName>
</protein>
<dbReference type="AlphaFoldDB" id="A0A1N6JRL4"/>
<dbReference type="RefSeq" id="WP_074241672.1">
    <property type="nucleotide sequence ID" value="NZ_FSRA01000002.1"/>
</dbReference>
<evidence type="ECO:0000256" key="1">
    <source>
        <dbReference type="SAM" id="SignalP"/>
    </source>
</evidence>
<dbReference type="STRING" id="536979.SAMN04488055_4313"/>
<keyword evidence="1" id="KW-0732">Signal</keyword>
<dbReference type="PROSITE" id="PS51257">
    <property type="entry name" value="PROKAR_LIPOPROTEIN"/>
    <property type="match status" value="1"/>
</dbReference>
<proteinExistence type="predicted"/>
<reference evidence="3 4" key="1">
    <citation type="submission" date="2016-11" db="EMBL/GenBank/DDBJ databases">
        <authorList>
            <person name="Jaros S."/>
            <person name="Januszkiewicz K."/>
            <person name="Wedrychowicz H."/>
        </authorList>
    </citation>
    <scope>NUCLEOTIDE SEQUENCE [LARGE SCALE GENOMIC DNA]</scope>
    <source>
        <strain evidence="3 4">DSM 24787</strain>
    </source>
</reference>
<feature type="signal peptide" evidence="1">
    <location>
        <begin position="1"/>
        <end position="24"/>
    </location>
</feature>
<evidence type="ECO:0000259" key="2">
    <source>
        <dbReference type="Pfam" id="PF12702"/>
    </source>
</evidence>
<dbReference type="Gene3D" id="2.40.128.280">
    <property type="match status" value="1"/>
</dbReference>
<gene>
    <name evidence="3" type="ORF">SAMN04488055_4313</name>
</gene>
<feature type="domain" description="Lipocalin-like" evidence="2">
    <location>
        <begin position="60"/>
        <end position="139"/>
    </location>
</feature>
<feature type="chain" id="PRO_5012997936" evidence="1">
    <location>
        <begin position="25"/>
        <end position="160"/>
    </location>
</feature>
<sequence length="160" mass="17561">MNYRTIAFCSLLLMAACQSPTSKTGVKDSVAVPDTITELQVIAKDTPAVAVITDSVHIDSTAIFGKWTQPVQGIDSIFQGFQLKKNGTASSINMETLKYDKWKLLKDTLLLWSHSEGVANRTATIDTLLIKTLNDTVLVAWPITAATGYLETFKRPRKGK</sequence>
<accession>A0A1N6JRL4</accession>
<keyword evidence="4" id="KW-1185">Reference proteome</keyword>
<organism evidence="3 4">
    <name type="scientific">Chitinophaga niabensis</name>
    <dbReference type="NCBI Taxonomy" id="536979"/>
    <lineage>
        <taxon>Bacteria</taxon>
        <taxon>Pseudomonadati</taxon>
        <taxon>Bacteroidota</taxon>
        <taxon>Chitinophagia</taxon>
        <taxon>Chitinophagales</taxon>
        <taxon>Chitinophagaceae</taxon>
        <taxon>Chitinophaga</taxon>
    </lineage>
</organism>
<name>A0A1N6JRL4_9BACT</name>
<dbReference type="Proteomes" id="UP000185003">
    <property type="component" value="Unassembled WGS sequence"/>
</dbReference>
<dbReference type="OrthoDB" id="199694at2"/>
<evidence type="ECO:0000313" key="3">
    <source>
        <dbReference type="EMBL" id="SIO46962.1"/>
    </source>
</evidence>
<dbReference type="EMBL" id="FSRA01000002">
    <property type="protein sequence ID" value="SIO46962.1"/>
    <property type="molecule type" value="Genomic_DNA"/>
</dbReference>